<dbReference type="PANTHER" id="PTHR11431">
    <property type="entry name" value="FERRITIN"/>
    <property type="match status" value="1"/>
</dbReference>
<dbReference type="PROSITE" id="PS50905">
    <property type="entry name" value="FERRITIN_LIKE"/>
    <property type="match status" value="1"/>
</dbReference>
<dbReference type="OrthoDB" id="10346500at2759"/>
<accession>A0A6A1QB79</accession>
<dbReference type="Proteomes" id="UP000437017">
    <property type="component" value="Unassembled WGS sequence"/>
</dbReference>
<evidence type="ECO:0000256" key="6">
    <source>
        <dbReference type="ARBA" id="ARBA00045578"/>
    </source>
</evidence>
<evidence type="ECO:0000259" key="10">
    <source>
        <dbReference type="PROSITE" id="PS50905"/>
    </source>
</evidence>
<dbReference type="Gene3D" id="1.20.1260.10">
    <property type="match status" value="1"/>
</dbReference>
<dbReference type="InterPro" id="IPR001519">
    <property type="entry name" value="Ferritin"/>
</dbReference>
<dbReference type="InterPro" id="IPR009040">
    <property type="entry name" value="Ferritin-like_diiron"/>
</dbReference>
<dbReference type="GO" id="GO:0008198">
    <property type="term" value="F:ferrous iron binding"/>
    <property type="evidence" value="ECO:0007669"/>
    <property type="project" value="TreeGrafter"/>
</dbReference>
<dbReference type="InterPro" id="IPR012347">
    <property type="entry name" value="Ferritin-like"/>
</dbReference>
<comment type="caution">
    <text evidence="11">The sequence shown here is derived from an EMBL/GenBank/DDBJ whole genome shotgun (WGS) entry which is preliminary data.</text>
</comment>
<keyword evidence="2 9" id="KW-0409">Iron storage</keyword>
<reference evidence="11 12" key="1">
    <citation type="journal article" date="2019" name="PLoS ONE">
        <title>Genomic analyses reveal an absence of contemporary introgressive admixture between fin whales and blue whales, despite known hybrids.</title>
        <authorList>
            <person name="Westbury M.V."/>
            <person name="Petersen B."/>
            <person name="Lorenzen E.D."/>
        </authorList>
    </citation>
    <scope>NUCLEOTIDE SEQUENCE [LARGE SCALE GENOMIC DNA]</scope>
    <source>
        <strain evidence="11">FinWhale-01</strain>
    </source>
</reference>
<gene>
    <name evidence="11" type="ORF">E2I00_016921</name>
</gene>
<evidence type="ECO:0000313" key="11">
    <source>
        <dbReference type="EMBL" id="KAB0405824.1"/>
    </source>
</evidence>
<dbReference type="GO" id="GO:0006879">
    <property type="term" value="P:intracellular iron ion homeostasis"/>
    <property type="evidence" value="ECO:0007669"/>
    <property type="project" value="UniProtKB-KW"/>
</dbReference>
<organism evidence="11 12">
    <name type="scientific">Balaenoptera physalus</name>
    <name type="common">Fin whale</name>
    <name type="synonym">Balaena physalus</name>
    <dbReference type="NCBI Taxonomy" id="9770"/>
    <lineage>
        <taxon>Eukaryota</taxon>
        <taxon>Metazoa</taxon>
        <taxon>Chordata</taxon>
        <taxon>Craniata</taxon>
        <taxon>Vertebrata</taxon>
        <taxon>Euteleostomi</taxon>
        <taxon>Mammalia</taxon>
        <taxon>Eutheria</taxon>
        <taxon>Laurasiatheria</taxon>
        <taxon>Artiodactyla</taxon>
        <taxon>Whippomorpha</taxon>
        <taxon>Cetacea</taxon>
        <taxon>Mysticeti</taxon>
        <taxon>Balaenopteridae</taxon>
        <taxon>Balaenoptera</taxon>
    </lineage>
</organism>
<evidence type="ECO:0000256" key="5">
    <source>
        <dbReference type="ARBA" id="ARBA00044942"/>
    </source>
</evidence>
<dbReference type="AlphaFoldDB" id="A0A6A1QB79"/>
<keyword evidence="4 8" id="KW-0408">Iron</keyword>
<evidence type="ECO:0000256" key="1">
    <source>
        <dbReference type="ARBA" id="ARBA00007513"/>
    </source>
</evidence>
<name>A0A6A1QB79_BALPH</name>
<keyword evidence="3 8" id="KW-0479">Metal-binding</keyword>
<proteinExistence type="inferred from homology"/>
<dbReference type="InterPro" id="IPR008331">
    <property type="entry name" value="Ferritin_DPS_dom"/>
</dbReference>
<keyword evidence="12" id="KW-1185">Reference proteome</keyword>
<evidence type="ECO:0000256" key="9">
    <source>
        <dbReference type="RuleBase" id="RU361145"/>
    </source>
</evidence>
<feature type="domain" description="Ferritin-like diiron" evidence="10">
    <location>
        <begin position="1"/>
        <end position="93"/>
    </location>
</feature>
<dbReference type="Pfam" id="PF00210">
    <property type="entry name" value="Ferritin"/>
    <property type="match status" value="1"/>
</dbReference>
<evidence type="ECO:0000256" key="4">
    <source>
        <dbReference type="ARBA" id="ARBA00023004"/>
    </source>
</evidence>
<feature type="binding site" evidence="8">
    <location>
        <position position="50"/>
    </location>
    <ligand>
        <name>Fe cation</name>
        <dbReference type="ChEBI" id="CHEBI:24875"/>
        <label>1</label>
    </ligand>
</feature>
<dbReference type="GO" id="GO:0044754">
    <property type="term" value="C:autolysosome"/>
    <property type="evidence" value="ECO:0007669"/>
    <property type="project" value="UniProtKB-SubCell"/>
</dbReference>
<evidence type="ECO:0000256" key="3">
    <source>
        <dbReference type="ARBA" id="ARBA00022723"/>
    </source>
</evidence>
<protein>
    <recommendedName>
        <fullName evidence="9">Ferritin</fullName>
    </recommendedName>
</protein>
<comment type="subunit">
    <text evidence="7">Oligomer of 24 subunits. There are two types of subunits: L (light) chain and H (heavy) chain. The major chain can be light or heavy, depending on the species and tissue type. The functional molecule forms a roughly spherical shell with a diameter of 12 nm and contains a central cavity into which the insoluble mineral iron core is deposited. Interacts with NCOA4.</text>
</comment>
<feature type="binding site" evidence="8">
    <location>
        <position position="83"/>
    </location>
    <ligand>
        <name>Fe cation</name>
        <dbReference type="ChEBI" id="CHEBI:24875"/>
        <label>1</label>
    </ligand>
</feature>
<comment type="subcellular location">
    <subcellularLocation>
        <location evidence="5">Autolysosome</location>
    </subcellularLocation>
</comment>
<comment type="similarity">
    <text evidence="1 9">Belongs to the ferritin family.</text>
</comment>
<evidence type="ECO:0000256" key="7">
    <source>
        <dbReference type="ARBA" id="ARBA00047045"/>
    </source>
</evidence>
<dbReference type="SUPFAM" id="SSF47240">
    <property type="entry name" value="Ferritin-like"/>
    <property type="match status" value="1"/>
</dbReference>
<dbReference type="PANTHER" id="PTHR11431:SF47">
    <property type="entry name" value="FERRITIN LIGHT CHAIN"/>
    <property type="match status" value="1"/>
</dbReference>
<dbReference type="EMBL" id="SGJD01000297">
    <property type="protein sequence ID" value="KAB0405824.1"/>
    <property type="molecule type" value="Genomic_DNA"/>
</dbReference>
<evidence type="ECO:0000313" key="12">
    <source>
        <dbReference type="Proteomes" id="UP000437017"/>
    </source>
</evidence>
<comment type="function">
    <text evidence="6">Stores iron in a soluble, non-toxic, readily available form. Important for iron homeostasis. Iron is taken up in the ferrous form and deposited as ferric hydroxides after oxidation. Also plays a role in delivery of iron to cells. Mediates iron uptake in capsule cells of the developing kidney. Delivery to lysosomes by the cargo receptor NCOA4 for autophagic degradation and release or iron.</text>
</comment>
<dbReference type="GO" id="GO:0008199">
    <property type="term" value="F:ferric iron binding"/>
    <property type="evidence" value="ECO:0007669"/>
    <property type="project" value="InterPro"/>
</dbReference>
<dbReference type="GO" id="GO:0006826">
    <property type="term" value="P:iron ion transport"/>
    <property type="evidence" value="ECO:0007669"/>
    <property type="project" value="InterPro"/>
</dbReference>
<sequence length="93" mass="10470">MVEEKREGIQRLLKVQNQRGGCALFQDVQKPSQDEWGETQGAVEVTTLTEKDPNSALSEMHAVGSACRPCLCDFRESRFLEQQVKLIQNMATT</sequence>
<dbReference type="InterPro" id="IPR009078">
    <property type="entry name" value="Ferritin-like_SF"/>
</dbReference>
<evidence type="ECO:0000256" key="2">
    <source>
        <dbReference type="ARBA" id="ARBA00022434"/>
    </source>
</evidence>
<evidence type="ECO:0000256" key="8">
    <source>
        <dbReference type="PIRSR" id="PIRSR601519-1"/>
    </source>
</evidence>